<reference evidence="1 2" key="1">
    <citation type="submission" date="2020-08" db="EMBL/GenBank/DDBJ databases">
        <title>Genomic Encyclopedia of Type Strains, Phase IV (KMG-IV): sequencing the most valuable type-strain genomes for metagenomic binning, comparative biology and taxonomic classification.</title>
        <authorList>
            <person name="Goeker M."/>
        </authorList>
    </citation>
    <scope>NUCLEOTIDE SEQUENCE [LARGE SCALE GENOMIC DNA]</scope>
    <source>
        <strain evidence="1 2">DSM 105481</strain>
    </source>
</reference>
<dbReference type="EMBL" id="JACJHX010000006">
    <property type="protein sequence ID" value="MBA9027129.1"/>
    <property type="molecule type" value="Genomic_DNA"/>
</dbReference>
<dbReference type="Proteomes" id="UP000626697">
    <property type="component" value="Unassembled WGS sequence"/>
</dbReference>
<accession>A0ABR6CQB5</accession>
<name>A0ABR6CQB5_9BACI</name>
<proteinExistence type="predicted"/>
<sequence>MPSLNINHNKKFLFPYFPSLTEAGSNYLVIDYIEGETLFECLKKGIPISEDQVKEVDRAL</sequence>
<evidence type="ECO:0000313" key="2">
    <source>
        <dbReference type="Proteomes" id="UP000626697"/>
    </source>
</evidence>
<evidence type="ECO:0000313" key="1">
    <source>
        <dbReference type="EMBL" id="MBA9027129.1"/>
    </source>
</evidence>
<protein>
    <recommendedName>
        <fullName evidence="3">Protein kinase domain-containing protein</fullName>
    </recommendedName>
</protein>
<comment type="caution">
    <text evidence="1">The sequence shown here is derived from an EMBL/GenBank/DDBJ whole genome shotgun (WGS) entry which is preliminary data.</text>
</comment>
<evidence type="ECO:0008006" key="3">
    <source>
        <dbReference type="Google" id="ProtNLM"/>
    </source>
</evidence>
<organism evidence="1 2">
    <name type="scientific">Peribacillus huizhouensis</name>
    <dbReference type="NCBI Taxonomy" id="1501239"/>
    <lineage>
        <taxon>Bacteria</taxon>
        <taxon>Bacillati</taxon>
        <taxon>Bacillota</taxon>
        <taxon>Bacilli</taxon>
        <taxon>Bacillales</taxon>
        <taxon>Bacillaceae</taxon>
        <taxon>Peribacillus</taxon>
    </lineage>
</organism>
<dbReference type="RefSeq" id="WP_182502740.1">
    <property type="nucleotide sequence ID" value="NZ_JACJHX010000006.1"/>
</dbReference>
<gene>
    <name evidence="1" type="ORF">HNP81_002419</name>
</gene>
<keyword evidence="2" id="KW-1185">Reference proteome</keyword>